<dbReference type="PANTHER" id="PTHR33420:SF26">
    <property type="entry name" value="FIMBRIAL SUBUNIT"/>
    <property type="match status" value="1"/>
</dbReference>
<dbReference type="SUPFAM" id="SSF49401">
    <property type="entry name" value="Bacterial adhesins"/>
    <property type="match status" value="1"/>
</dbReference>
<feature type="domain" description="Fimbrial-type adhesion" evidence="2">
    <location>
        <begin position="32"/>
        <end position="176"/>
    </location>
</feature>
<gene>
    <name evidence="3" type="primary">ybgD</name>
    <name evidence="3" type="ORF">SCTVLC_1510</name>
</gene>
<reference evidence="3" key="2">
    <citation type="journal article" date="2014" name="Genome Biol. Evol.">
        <title>Settling down: the genome of Serratia symbiotica from the aphid Cinara tujafilina zooms in on the process of accommodation to a cooperative intracellular life.</title>
        <authorList>
            <person name="Manzano-Marin A."/>
            <person name="Latorre A."/>
        </authorList>
    </citation>
    <scope>NUCLEOTIDE SEQUENCE</scope>
    <source>
        <strain evidence="3">SCt-VLC</strain>
    </source>
</reference>
<name>A0A068RB74_9GAMM</name>
<evidence type="ECO:0000313" key="3">
    <source>
        <dbReference type="EMBL" id="CDG48212.1"/>
    </source>
</evidence>
<dbReference type="OrthoDB" id="6522787at2"/>
<dbReference type="GO" id="GO:0009289">
    <property type="term" value="C:pilus"/>
    <property type="evidence" value="ECO:0007669"/>
    <property type="project" value="InterPro"/>
</dbReference>
<keyword evidence="1" id="KW-0732">Signal</keyword>
<dbReference type="PANTHER" id="PTHR33420">
    <property type="entry name" value="FIMBRIAL SUBUNIT ELFA-RELATED"/>
    <property type="match status" value="1"/>
</dbReference>
<dbReference type="RefSeq" id="WP_061770522.1">
    <property type="nucleotide sequence ID" value="NZ_FR904235.1"/>
</dbReference>
<dbReference type="InterPro" id="IPR050263">
    <property type="entry name" value="Bact_Fimbrial_Adh_Pro"/>
</dbReference>
<evidence type="ECO:0000256" key="1">
    <source>
        <dbReference type="SAM" id="SignalP"/>
    </source>
</evidence>
<reference evidence="3" key="1">
    <citation type="submission" date="2013-06" db="EMBL/GenBank/DDBJ databases">
        <authorList>
            <person name="Mazano-Marin A."/>
        </authorList>
    </citation>
    <scope>NUCLEOTIDE SEQUENCE</scope>
    <source>
        <strain evidence="3">SCt-VLC</strain>
    </source>
</reference>
<organism evidence="3">
    <name type="scientific">Serratia symbiotica SCt-VLC</name>
    <dbReference type="NCBI Taxonomy" id="1347341"/>
    <lineage>
        <taxon>Bacteria</taxon>
        <taxon>Pseudomonadati</taxon>
        <taxon>Pseudomonadota</taxon>
        <taxon>Gammaproteobacteria</taxon>
        <taxon>Enterobacterales</taxon>
        <taxon>Yersiniaceae</taxon>
        <taxon>Serratia</taxon>
        <taxon>Serratia symbiotica</taxon>
    </lineage>
</organism>
<sequence>MKMNKLWAVCVMVMGGVFPAVNEVNGEAGKVTFTDTIVDSPCSLTSDSSQQEVKLGHITQNELKDQGSSKPRPFGIQLENCDITAVGKVVSITFDGSAAGSGTTANLLGIPGVRGAGIAITDANGNRIALGQKTSLLKLVQGDNRLYFSAYLQGLASAAVVPGEFSSIADFVIDYQ</sequence>
<proteinExistence type="predicted"/>
<feature type="chain" id="PRO_5001652465" evidence="1">
    <location>
        <begin position="23"/>
        <end position="176"/>
    </location>
</feature>
<protein>
    <submittedName>
        <fullName evidence="3">Putative Uncharacterized fimbrial-like protein YbgD</fullName>
    </submittedName>
</protein>
<dbReference type="AlphaFoldDB" id="A0A068RB74"/>
<dbReference type="Pfam" id="PF00419">
    <property type="entry name" value="Fimbrial"/>
    <property type="match status" value="1"/>
</dbReference>
<dbReference type="GO" id="GO:0043709">
    <property type="term" value="P:cell adhesion involved in single-species biofilm formation"/>
    <property type="evidence" value="ECO:0007669"/>
    <property type="project" value="TreeGrafter"/>
</dbReference>
<accession>A0A068RB74</accession>
<evidence type="ECO:0000259" key="2">
    <source>
        <dbReference type="Pfam" id="PF00419"/>
    </source>
</evidence>
<dbReference type="EMBL" id="FR904235">
    <property type="protein sequence ID" value="CDG48212.1"/>
    <property type="molecule type" value="Genomic_DNA"/>
</dbReference>
<feature type="signal peptide" evidence="1">
    <location>
        <begin position="1"/>
        <end position="22"/>
    </location>
</feature>
<dbReference type="InterPro" id="IPR008966">
    <property type="entry name" value="Adhesion_dom_sf"/>
</dbReference>
<dbReference type="InterPro" id="IPR000259">
    <property type="entry name" value="Adhesion_dom_fimbrial"/>
</dbReference>
<dbReference type="InterPro" id="IPR036937">
    <property type="entry name" value="Adhesion_dom_fimbrial_sf"/>
</dbReference>
<dbReference type="Gene3D" id="2.60.40.1090">
    <property type="entry name" value="Fimbrial-type adhesion domain"/>
    <property type="match status" value="1"/>
</dbReference>